<sequence>MTVSLLTGCGADQRAERGAPNEALDVNWENRGARTGYMDARNVRYNEGMFGTNDLGTERNRNNMNINNTEIGRDGTFRSQNAANESRMAVADRAVDAVTDLDEVKRANIIVTNRIAYVAAVLDDGHSGQLTEEVENKIAREVRKTDRDIQNVYVSTNPEFVDRMQGYTNNINEGRPIAGFFEEFTETISRIFPNAR</sequence>
<keyword evidence="2" id="KW-1185">Reference proteome</keyword>
<dbReference type="InterPro" id="IPR019076">
    <property type="entry name" value="Spore_lipoprot_YhcN/YlaJ-like"/>
</dbReference>
<evidence type="ECO:0000313" key="1">
    <source>
        <dbReference type="EMBL" id="AST94324.1"/>
    </source>
</evidence>
<proteinExistence type="predicted"/>
<organism evidence="1 2">
    <name type="scientific">Sutcliffiella cohnii</name>
    <dbReference type="NCBI Taxonomy" id="33932"/>
    <lineage>
        <taxon>Bacteria</taxon>
        <taxon>Bacillati</taxon>
        <taxon>Bacillota</taxon>
        <taxon>Bacilli</taxon>
        <taxon>Bacillales</taxon>
        <taxon>Bacillaceae</taxon>
        <taxon>Sutcliffiella</taxon>
    </lineage>
</organism>
<dbReference type="Proteomes" id="UP000215224">
    <property type="component" value="Chromosome"/>
</dbReference>
<gene>
    <name evidence="1" type="ORF">BC6307_11275</name>
</gene>
<dbReference type="AlphaFoldDB" id="A0A223KY06"/>
<dbReference type="STRING" id="1314751.GCA_001591425_04398"/>
<dbReference type="KEGG" id="bcoh:BC6307_11275"/>
<accession>A0A223KY06</accession>
<evidence type="ECO:0008006" key="3">
    <source>
        <dbReference type="Google" id="ProtNLM"/>
    </source>
</evidence>
<dbReference type="EMBL" id="CP018866">
    <property type="protein sequence ID" value="AST94324.1"/>
    <property type="molecule type" value="Genomic_DNA"/>
</dbReference>
<dbReference type="GO" id="GO:0030435">
    <property type="term" value="P:sporulation resulting in formation of a cellular spore"/>
    <property type="evidence" value="ECO:0007669"/>
    <property type="project" value="InterPro"/>
</dbReference>
<name>A0A223KY06_9BACI</name>
<dbReference type="NCBIfam" id="TIGR02898">
    <property type="entry name" value="spore_YhcN_YlaJ"/>
    <property type="match status" value="1"/>
</dbReference>
<evidence type="ECO:0000313" key="2">
    <source>
        <dbReference type="Proteomes" id="UP000215224"/>
    </source>
</evidence>
<dbReference type="Pfam" id="PF09580">
    <property type="entry name" value="Spore_YhcN_YlaJ"/>
    <property type="match status" value="1"/>
</dbReference>
<reference evidence="1 2" key="1">
    <citation type="submission" date="2016-12" db="EMBL/GenBank/DDBJ databases">
        <title>The whole genome sequencing and assembly of Bacillus cohnii DSM 6307T strain.</title>
        <authorList>
            <person name="Lee Y.-J."/>
            <person name="Yi H."/>
            <person name="Bahn Y.-S."/>
            <person name="Kim J.F."/>
            <person name="Lee D.-W."/>
        </authorList>
    </citation>
    <scope>NUCLEOTIDE SEQUENCE [LARGE SCALE GENOMIC DNA]</scope>
    <source>
        <strain evidence="1 2">DSM 6307</strain>
    </source>
</reference>
<dbReference type="InterPro" id="IPR014247">
    <property type="entry name" value="Spore_lipoprot_YhcN/YlaJ"/>
</dbReference>
<protein>
    <recommendedName>
        <fullName evidence="3">YhcN/YlaJ family sporulation lipoprotein</fullName>
    </recommendedName>
</protein>